<keyword evidence="2" id="KW-1185">Reference proteome</keyword>
<sequence>MLALRRGLGDYLDRNRLDGVFEVWACGPGSLDALSDLEAPELHAFVLPDPLSGSQQEALRALGYRPADQPSAEPPRRWIHPGGWTLVLGDVSRLDALERQALSTWLAINPDGRQRYRAAFQRAGRAEAEALCLPQALAAALDAEGFGPLERLTQLLSALEQPWMFASGWALEVWLQRRTRLHHDLDVVVPVTVQRQLHALLAPEWRLDACVNGEYYAWHGEPFDGFQVHARRPGWPMLDVMFSDLSGPLWHYRRDPQLTLPLERARRMSHQGWPYLAPEAVLLFKAGRSGHPPRSKDLEDFGRIVPTLDAEARQWLAAAIGRGDPVHPWLSVLA</sequence>
<gene>
    <name evidence="1" type="ORF">DKM44_09190</name>
</gene>
<reference evidence="1 2" key="1">
    <citation type="submission" date="2018-05" db="EMBL/GenBank/DDBJ databases">
        <title>Complete Genome Sequence of Deinococcus sp. strain 17bor-2.</title>
        <authorList>
            <person name="Srinivasan S."/>
        </authorList>
    </citation>
    <scope>NUCLEOTIDE SEQUENCE [LARGE SCALE GENOMIC DNA]</scope>
    <source>
        <strain evidence="1 2">17bor-2</strain>
    </source>
</reference>
<dbReference type="KEGG" id="dez:DKM44_09190"/>
<evidence type="ECO:0000313" key="1">
    <source>
        <dbReference type="EMBL" id="AWN23382.1"/>
    </source>
</evidence>
<proteinExistence type="predicted"/>
<dbReference type="EMBL" id="CP029494">
    <property type="protein sequence ID" value="AWN23382.1"/>
    <property type="molecule type" value="Genomic_DNA"/>
</dbReference>
<evidence type="ECO:0000313" key="2">
    <source>
        <dbReference type="Proteomes" id="UP000245368"/>
    </source>
</evidence>
<protein>
    <submittedName>
        <fullName evidence="1">Uncharacterized protein</fullName>
    </submittedName>
</protein>
<name>A0A2Z3JEB9_9DEIO</name>
<dbReference type="Proteomes" id="UP000245368">
    <property type="component" value="Chromosome"/>
</dbReference>
<dbReference type="AlphaFoldDB" id="A0A2Z3JEB9"/>
<organism evidence="1 2">
    <name type="scientific">Deinococcus irradiatisoli</name>
    <dbReference type="NCBI Taxonomy" id="2202254"/>
    <lineage>
        <taxon>Bacteria</taxon>
        <taxon>Thermotogati</taxon>
        <taxon>Deinococcota</taxon>
        <taxon>Deinococci</taxon>
        <taxon>Deinococcales</taxon>
        <taxon>Deinococcaceae</taxon>
        <taxon>Deinococcus</taxon>
    </lineage>
</organism>
<accession>A0A2Z3JEB9</accession>
<dbReference type="OrthoDB" id="9800567at2"/>
<dbReference type="Gene3D" id="3.30.460.40">
    <property type="match status" value="1"/>
</dbReference>